<dbReference type="AlphaFoldDB" id="A0A9Q3JGL1"/>
<protein>
    <submittedName>
        <fullName evidence="2">Uncharacterized protein</fullName>
    </submittedName>
</protein>
<organism evidence="2 3">
    <name type="scientific">Austropuccinia psidii MF-1</name>
    <dbReference type="NCBI Taxonomy" id="1389203"/>
    <lineage>
        <taxon>Eukaryota</taxon>
        <taxon>Fungi</taxon>
        <taxon>Dikarya</taxon>
        <taxon>Basidiomycota</taxon>
        <taxon>Pucciniomycotina</taxon>
        <taxon>Pucciniomycetes</taxon>
        <taxon>Pucciniales</taxon>
        <taxon>Sphaerophragmiaceae</taxon>
        <taxon>Austropuccinia</taxon>
    </lineage>
</organism>
<keyword evidence="3" id="KW-1185">Reference proteome</keyword>
<accession>A0A9Q3JGL1</accession>
<gene>
    <name evidence="2" type="ORF">O181_101122</name>
</gene>
<name>A0A9Q3JGL1_9BASI</name>
<evidence type="ECO:0000313" key="3">
    <source>
        <dbReference type="Proteomes" id="UP000765509"/>
    </source>
</evidence>
<comment type="caution">
    <text evidence="2">The sequence shown here is derived from an EMBL/GenBank/DDBJ whole genome shotgun (WGS) entry which is preliminary data.</text>
</comment>
<feature type="compositionally biased region" description="Polar residues" evidence="1">
    <location>
        <begin position="78"/>
        <end position="93"/>
    </location>
</feature>
<feature type="region of interest" description="Disordered" evidence="1">
    <location>
        <begin position="15"/>
        <end position="135"/>
    </location>
</feature>
<evidence type="ECO:0000256" key="1">
    <source>
        <dbReference type="SAM" id="MobiDB-lite"/>
    </source>
</evidence>
<feature type="compositionally biased region" description="Low complexity" evidence="1">
    <location>
        <begin position="99"/>
        <end position="109"/>
    </location>
</feature>
<reference evidence="2" key="1">
    <citation type="submission" date="2021-03" db="EMBL/GenBank/DDBJ databases">
        <title>Draft genome sequence of rust myrtle Austropuccinia psidii MF-1, a brazilian biotype.</title>
        <authorList>
            <person name="Quecine M.C."/>
            <person name="Pachon D.M.R."/>
            <person name="Bonatelli M.L."/>
            <person name="Correr F.H."/>
            <person name="Franceschini L.M."/>
            <person name="Leite T.F."/>
            <person name="Margarido G.R.A."/>
            <person name="Almeida C.A."/>
            <person name="Ferrarezi J.A."/>
            <person name="Labate C.A."/>
        </authorList>
    </citation>
    <scope>NUCLEOTIDE SEQUENCE</scope>
    <source>
        <strain evidence="2">MF-1</strain>
    </source>
</reference>
<sequence length="135" mass="15149">MTKPLAGGYELLLTHQDLSGSGEDHRNLGRMDPIVLQRQGQKDKELVEEQKSFIYRPEEGGGDDPSFGERRHSGVKQIHTSSKSVHRQAQSTSEETKTSQKQSRQGQRQSHLTQNLPTRIQDPQIGAFSSVRLSL</sequence>
<feature type="compositionally biased region" description="Basic and acidic residues" evidence="1">
    <location>
        <begin position="40"/>
        <end position="59"/>
    </location>
</feature>
<evidence type="ECO:0000313" key="2">
    <source>
        <dbReference type="EMBL" id="MBW0561407.1"/>
    </source>
</evidence>
<dbReference type="EMBL" id="AVOT02070987">
    <property type="protein sequence ID" value="MBW0561407.1"/>
    <property type="molecule type" value="Genomic_DNA"/>
</dbReference>
<proteinExistence type="predicted"/>
<dbReference type="Proteomes" id="UP000765509">
    <property type="component" value="Unassembled WGS sequence"/>
</dbReference>